<protein>
    <recommendedName>
        <fullName evidence="3">DUF4283 domain-containing protein</fullName>
    </recommendedName>
</protein>
<dbReference type="Proteomes" id="UP001341840">
    <property type="component" value="Unassembled WGS sequence"/>
</dbReference>
<evidence type="ECO:0000313" key="1">
    <source>
        <dbReference type="EMBL" id="MED6219590.1"/>
    </source>
</evidence>
<proteinExistence type="predicted"/>
<comment type="caution">
    <text evidence="1">The sequence shown here is derived from an EMBL/GenBank/DDBJ whole genome shotgun (WGS) entry which is preliminary data.</text>
</comment>
<accession>A0ABU6ZCE0</accession>
<evidence type="ECO:0008006" key="3">
    <source>
        <dbReference type="Google" id="ProtNLM"/>
    </source>
</evidence>
<keyword evidence="2" id="KW-1185">Reference proteome</keyword>
<sequence>MSFYVYSSEVSDLLCLLHQEIEGSNLRPDQAVNLDECSRLQTFGNSKIYLEESKALKEKLRRCVIGEALDPINVESLLQEVKSDCNCLEEVRMLGAMTVMMVFDSTQNMDKMMESNTLAKHFLKIRKWTSGEANRTRECWIEVSGLPLHGWTKENMLKIGNV</sequence>
<evidence type="ECO:0000313" key="2">
    <source>
        <dbReference type="Proteomes" id="UP001341840"/>
    </source>
</evidence>
<reference evidence="1 2" key="1">
    <citation type="journal article" date="2023" name="Plants (Basel)">
        <title>Bridging the Gap: Combining Genomics and Transcriptomics Approaches to Understand Stylosanthes scabra, an Orphan Legume from the Brazilian Caatinga.</title>
        <authorList>
            <person name="Ferreira-Neto J.R.C."/>
            <person name="da Silva M.D."/>
            <person name="Binneck E."/>
            <person name="de Melo N.F."/>
            <person name="da Silva R.H."/>
            <person name="de Melo A.L.T.M."/>
            <person name="Pandolfi V."/>
            <person name="Bustamante F.O."/>
            <person name="Brasileiro-Vidal A.C."/>
            <person name="Benko-Iseppon A.M."/>
        </authorList>
    </citation>
    <scope>NUCLEOTIDE SEQUENCE [LARGE SCALE GENOMIC DNA]</scope>
    <source>
        <tissue evidence="1">Leaves</tissue>
    </source>
</reference>
<organism evidence="1 2">
    <name type="scientific">Stylosanthes scabra</name>
    <dbReference type="NCBI Taxonomy" id="79078"/>
    <lineage>
        <taxon>Eukaryota</taxon>
        <taxon>Viridiplantae</taxon>
        <taxon>Streptophyta</taxon>
        <taxon>Embryophyta</taxon>
        <taxon>Tracheophyta</taxon>
        <taxon>Spermatophyta</taxon>
        <taxon>Magnoliopsida</taxon>
        <taxon>eudicotyledons</taxon>
        <taxon>Gunneridae</taxon>
        <taxon>Pentapetalae</taxon>
        <taxon>rosids</taxon>
        <taxon>fabids</taxon>
        <taxon>Fabales</taxon>
        <taxon>Fabaceae</taxon>
        <taxon>Papilionoideae</taxon>
        <taxon>50 kb inversion clade</taxon>
        <taxon>dalbergioids sensu lato</taxon>
        <taxon>Dalbergieae</taxon>
        <taxon>Pterocarpus clade</taxon>
        <taxon>Stylosanthes</taxon>
    </lineage>
</organism>
<name>A0ABU6ZCE0_9FABA</name>
<dbReference type="EMBL" id="JASCZI010272045">
    <property type="protein sequence ID" value="MED6219590.1"/>
    <property type="molecule type" value="Genomic_DNA"/>
</dbReference>
<gene>
    <name evidence="1" type="ORF">PIB30_037124</name>
</gene>